<organism evidence="2 3">
    <name type="scientific">Marinilactibacillus psychrotolerans</name>
    <dbReference type="NCBI Taxonomy" id="191770"/>
    <lineage>
        <taxon>Bacteria</taxon>
        <taxon>Bacillati</taxon>
        <taxon>Bacillota</taxon>
        <taxon>Bacilli</taxon>
        <taxon>Lactobacillales</taxon>
        <taxon>Carnobacteriaceae</taxon>
        <taxon>Marinilactibacillus</taxon>
    </lineage>
</organism>
<gene>
    <name evidence="2" type="ORF">ACEN37_01890</name>
</gene>
<dbReference type="Pfam" id="PF03829">
    <property type="entry name" value="PTSIIA_gutA"/>
    <property type="match status" value="1"/>
</dbReference>
<reference evidence="2 3" key="1">
    <citation type="submission" date="2024-08" db="EMBL/GenBank/DDBJ databases">
        <authorList>
            <person name="Arias E."/>
        </authorList>
    </citation>
    <scope>NUCLEOTIDE SEQUENCE [LARGE SCALE GENOMIC DNA]</scope>
    <source>
        <strain evidence="2 3">FAM 24106</strain>
    </source>
</reference>
<evidence type="ECO:0000256" key="1">
    <source>
        <dbReference type="PROSITE-ProRule" id="PRU00420"/>
    </source>
</evidence>
<dbReference type="PANTHER" id="PTHR40398:SF1">
    <property type="entry name" value="PTS SYSTEM GLUCITOL_SORBITOL-SPECIFIC EIIA COMPONENT"/>
    <property type="match status" value="1"/>
</dbReference>
<sequence>MTVYKTKVNNIGEEAELFQEEKMVILFGENAPAELAEYCYNIQVNPIEGHIAVGQHVYFGDVPFEITAVGDVVEKNLQDLGHITIKFNGESNAELGGTLYVEDKEMPEVNIGTKISIQ</sequence>
<dbReference type="PANTHER" id="PTHR40398">
    <property type="entry name" value="PTS SYSTEM GLUCITOL/SORBITOL-SPECIFIC EIIA COMPONENT"/>
    <property type="match status" value="1"/>
</dbReference>
<dbReference type="InterPro" id="IPR036665">
    <property type="entry name" value="PTS_IIA_glucitol/sorbitol_sf"/>
</dbReference>
<dbReference type="RefSeq" id="WP_407142223.1">
    <property type="nucleotide sequence ID" value="NZ_JBGQQI010000011.1"/>
</dbReference>
<protein>
    <submittedName>
        <fullName evidence="2">PTS glucitol/sorbitol transporter subunit IIA</fullName>
    </submittedName>
</protein>
<name>A0ABW8UGE5_9LACT</name>
<proteinExistence type="predicted"/>
<dbReference type="PROSITE" id="PS51097">
    <property type="entry name" value="PTS_EIIA_TYPE_5"/>
    <property type="match status" value="1"/>
</dbReference>
<dbReference type="Proteomes" id="UP001625374">
    <property type="component" value="Unassembled WGS sequence"/>
</dbReference>
<dbReference type="SUPFAM" id="SSF141530">
    <property type="entry name" value="PTSIIA/GutA-like"/>
    <property type="match status" value="1"/>
</dbReference>
<comment type="caution">
    <text evidence="2">The sequence shown here is derived from an EMBL/GenBank/DDBJ whole genome shotgun (WGS) entry which is preliminary data.</text>
</comment>
<dbReference type="EMBL" id="JBGQQK010000003">
    <property type="protein sequence ID" value="MFL2101996.1"/>
    <property type="molecule type" value="Genomic_DNA"/>
</dbReference>
<dbReference type="InterPro" id="IPR004716">
    <property type="entry name" value="PTS_IIA_glucitol/sorbitol-sp"/>
</dbReference>
<accession>A0ABW8UGE5</accession>
<comment type="caution">
    <text evidence="1">Lacks conserved residue(s) required for the propagation of feature annotation.</text>
</comment>
<keyword evidence="3" id="KW-1185">Reference proteome</keyword>
<evidence type="ECO:0000313" key="2">
    <source>
        <dbReference type="EMBL" id="MFL2101996.1"/>
    </source>
</evidence>
<evidence type="ECO:0000313" key="3">
    <source>
        <dbReference type="Proteomes" id="UP001625374"/>
    </source>
</evidence>
<dbReference type="Gene3D" id="2.40.33.40">
    <property type="entry name" value="Phosphotransferase system, glucitol/sorbitol-specific IIA component"/>
    <property type="match status" value="1"/>
</dbReference>